<evidence type="ECO:0000313" key="6">
    <source>
        <dbReference type="EMBL" id="EFE72430.2"/>
    </source>
</evidence>
<keyword evidence="5" id="KW-1015">Disulfide bond</keyword>
<evidence type="ECO:0000256" key="3">
    <source>
        <dbReference type="ARBA" id="ARBA00023022"/>
    </source>
</evidence>
<reference evidence="7" key="1">
    <citation type="submission" date="2008-12" db="EMBL/GenBank/DDBJ databases">
        <title>Annotation of Streptomyces ghanaensis ATCC 14672.</title>
        <authorList>
            <consortium name="The Broad Institute Genome Sequencing Platform"/>
            <consortium name="Broad Institute Microbial Sequencing Center"/>
            <person name="Fischbach M."/>
            <person name="Ward D."/>
            <person name="Young S."/>
            <person name="Kodira C.D."/>
            <person name="Zeng Q."/>
            <person name="Koehrsen M."/>
            <person name="Godfrey P."/>
            <person name="Alvarado L."/>
            <person name="Berlin A.M."/>
            <person name="Borenstein D."/>
            <person name="Chen Z."/>
            <person name="Engels R."/>
            <person name="Freedman E."/>
            <person name="Gellesch M."/>
            <person name="Goldberg J."/>
            <person name="Griggs A."/>
            <person name="Gujja S."/>
            <person name="Heiman D.I."/>
            <person name="Hepburn T.A."/>
            <person name="Howarth C."/>
            <person name="Jen D."/>
            <person name="Larson L."/>
            <person name="Lewis B."/>
            <person name="Mehta T."/>
            <person name="Park D."/>
            <person name="Pearson M."/>
            <person name="Roberts A."/>
            <person name="Saif S."/>
            <person name="Shea T.D."/>
            <person name="Shenoy N."/>
            <person name="Sisk P."/>
            <person name="Stolte C."/>
            <person name="Sykes S.N."/>
            <person name="Walk T."/>
            <person name="White J."/>
            <person name="Yandava C."/>
            <person name="Straight P."/>
            <person name="Clardy J."/>
            <person name="Hung D."/>
            <person name="Kolter R."/>
            <person name="Mekalanos J."/>
            <person name="Walker S."/>
            <person name="Walsh C.T."/>
            <person name="Wieland B.L.C."/>
            <person name="Ilzarbe M."/>
            <person name="Galagan J."/>
            <person name="Nusbaum C."/>
            <person name="Birren B."/>
        </authorList>
    </citation>
    <scope>NUCLEOTIDE SEQUENCE [LARGE SCALE GENOMIC DNA]</scope>
    <source>
        <strain evidence="7">ATCC 14672 / DSM 40746 / JCM 4963 / KCTC 9882 / NRRL B-12104 / FH 1290</strain>
    </source>
</reference>
<evidence type="ECO:0000256" key="5">
    <source>
        <dbReference type="ARBA" id="ARBA00023157"/>
    </source>
</evidence>
<gene>
    <name evidence="6" type="ORF">SSFG_07665</name>
</gene>
<name>D6AA95_STRV1</name>
<evidence type="ECO:0000256" key="1">
    <source>
        <dbReference type="ARBA" id="ARBA00010648"/>
    </source>
</evidence>
<proteinExistence type="inferred from homology"/>
<protein>
    <submittedName>
        <fullName evidence="6">Macromomycin apoprotein</fullName>
    </submittedName>
</protein>
<sequence>MAASPVVTVSPATGLKDGDTVTVTGTGLTPGVVYHVSQCESVTSGTYGCDPTTVIDIAADAQGKVSTQFVVRKTFQAVKGAEGIPSGTVDCTVSACAVGMGDDQGVGGGQRITFG</sequence>
<dbReference type="EMBL" id="DS999642">
    <property type="protein sequence ID" value="EFE72430.2"/>
    <property type="molecule type" value="Genomic_DNA"/>
</dbReference>
<evidence type="ECO:0000256" key="4">
    <source>
        <dbReference type="ARBA" id="ARBA00023125"/>
    </source>
</evidence>
<organism evidence="6 7">
    <name type="scientific">Streptomyces viridosporus (strain ATCC 14672 / DSM 40746 / JCM 4963 / KCTC 9882 / NRRL B-12104 / FH 1290)</name>
    <name type="common">Streptomyces ghanaensis</name>
    <dbReference type="NCBI Taxonomy" id="566461"/>
    <lineage>
        <taxon>Bacteria</taxon>
        <taxon>Bacillati</taxon>
        <taxon>Actinomycetota</taxon>
        <taxon>Actinomycetes</taxon>
        <taxon>Kitasatosporales</taxon>
        <taxon>Streptomycetaceae</taxon>
        <taxon>Streptomyces</taxon>
    </lineage>
</organism>
<dbReference type="GO" id="GO:0003677">
    <property type="term" value="F:DNA binding"/>
    <property type="evidence" value="ECO:0007669"/>
    <property type="project" value="UniProtKB-KW"/>
</dbReference>
<comment type="similarity">
    <text evidence="1">Belongs to the neocarzinostatin family.</text>
</comment>
<dbReference type="Proteomes" id="UP000003824">
    <property type="component" value="Unassembled WGS sequence"/>
</dbReference>
<dbReference type="NCBIfam" id="NF040680">
    <property type="entry name" value="chromo_anti"/>
    <property type="match status" value="1"/>
</dbReference>
<dbReference type="GO" id="GO:0042742">
    <property type="term" value="P:defense response to bacterium"/>
    <property type="evidence" value="ECO:0007669"/>
    <property type="project" value="UniProtKB-KW"/>
</dbReference>
<dbReference type="AlphaFoldDB" id="D6AA95"/>
<keyword evidence="4" id="KW-0238">DNA-binding</keyword>
<dbReference type="Gene3D" id="2.60.40.230">
    <property type="entry name" value="Neocarzinostatin-like"/>
    <property type="match status" value="1"/>
</dbReference>
<accession>D6AA95</accession>
<dbReference type="Pfam" id="PF00960">
    <property type="entry name" value="Neocarzinostat"/>
    <property type="match status" value="1"/>
</dbReference>
<evidence type="ECO:0000313" key="7">
    <source>
        <dbReference type="Proteomes" id="UP000003824"/>
    </source>
</evidence>
<dbReference type="InterPro" id="IPR027273">
    <property type="entry name" value="Neocarzinostatin-like"/>
</dbReference>
<dbReference type="PRINTS" id="PR01885">
    <property type="entry name" value="MACROMOMYCIN"/>
</dbReference>
<evidence type="ECO:0000256" key="2">
    <source>
        <dbReference type="ARBA" id="ARBA00022529"/>
    </source>
</evidence>
<dbReference type="InterPro" id="IPR002186">
    <property type="entry name" value="Neocarzinostatin_fam"/>
</dbReference>
<keyword evidence="3" id="KW-0044">Antibiotic</keyword>
<dbReference type="eggNOG" id="ENOG50345K0">
    <property type="taxonomic scope" value="Bacteria"/>
</dbReference>
<keyword evidence="2" id="KW-0929">Antimicrobial</keyword>
<dbReference type="SUPFAM" id="SSF49319">
    <property type="entry name" value="Actinoxanthin-like"/>
    <property type="match status" value="1"/>
</dbReference>